<dbReference type="EMBL" id="KV427607">
    <property type="protein sequence ID" value="KZT11638.1"/>
    <property type="molecule type" value="Genomic_DNA"/>
</dbReference>
<feature type="compositionally biased region" description="Low complexity" evidence="1">
    <location>
        <begin position="1599"/>
        <end position="1608"/>
    </location>
</feature>
<feature type="region of interest" description="Disordered" evidence="1">
    <location>
        <begin position="356"/>
        <end position="549"/>
    </location>
</feature>
<feature type="region of interest" description="Disordered" evidence="1">
    <location>
        <begin position="195"/>
        <end position="263"/>
    </location>
</feature>
<feature type="compositionally biased region" description="Basic and acidic residues" evidence="1">
    <location>
        <begin position="111"/>
        <end position="125"/>
    </location>
</feature>
<evidence type="ECO:0000313" key="3">
    <source>
        <dbReference type="Proteomes" id="UP000076871"/>
    </source>
</evidence>
<feature type="compositionally biased region" description="Polar residues" evidence="1">
    <location>
        <begin position="804"/>
        <end position="819"/>
    </location>
</feature>
<dbReference type="InParanoid" id="A0A165HEN8"/>
<keyword evidence="3" id="KW-1185">Reference proteome</keyword>
<feature type="region of interest" description="Disordered" evidence="1">
    <location>
        <begin position="1537"/>
        <end position="1558"/>
    </location>
</feature>
<feature type="compositionally biased region" description="Polar residues" evidence="1">
    <location>
        <begin position="423"/>
        <end position="438"/>
    </location>
</feature>
<feature type="region of interest" description="Disordered" evidence="1">
    <location>
        <begin position="1260"/>
        <end position="1327"/>
    </location>
</feature>
<feature type="region of interest" description="Disordered" evidence="1">
    <location>
        <begin position="1366"/>
        <end position="1435"/>
    </location>
</feature>
<feature type="region of interest" description="Disordered" evidence="1">
    <location>
        <begin position="606"/>
        <end position="672"/>
    </location>
</feature>
<feature type="compositionally biased region" description="Polar residues" evidence="1">
    <location>
        <begin position="1183"/>
        <end position="1209"/>
    </location>
</feature>
<feature type="compositionally biased region" description="Basic and acidic residues" evidence="1">
    <location>
        <begin position="733"/>
        <end position="742"/>
    </location>
</feature>
<evidence type="ECO:0000256" key="1">
    <source>
        <dbReference type="SAM" id="MobiDB-lite"/>
    </source>
</evidence>
<feature type="compositionally biased region" description="Low complexity" evidence="1">
    <location>
        <begin position="408"/>
        <end position="421"/>
    </location>
</feature>
<feature type="compositionally biased region" description="Polar residues" evidence="1">
    <location>
        <begin position="1153"/>
        <end position="1173"/>
    </location>
</feature>
<accession>A0A165HEN8</accession>
<feature type="compositionally biased region" description="Low complexity" evidence="1">
    <location>
        <begin position="504"/>
        <end position="547"/>
    </location>
</feature>
<organism evidence="2 3">
    <name type="scientific">Laetiporus sulphureus 93-53</name>
    <dbReference type="NCBI Taxonomy" id="1314785"/>
    <lineage>
        <taxon>Eukaryota</taxon>
        <taxon>Fungi</taxon>
        <taxon>Dikarya</taxon>
        <taxon>Basidiomycota</taxon>
        <taxon>Agaricomycotina</taxon>
        <taxon>Agaricomycetes</taxon>
        <taxon>Polyporales</taxon>
        <taxon>Laetiporus</taxon>
    </lineage>
</organism>
<feature type="compositionally biased region" description="Polar residues" evidence="1">
    <location>
        <begin position="622"/>
        <end position="635"/>
    </location>
</feature>
<feature type="region of interest" description="Disordered" evidence="1">
    <location>
        <begin position="1589"/>
        <end position="1608"/>
    </location>
</feature>
<feature type="region of interest" description="Disordered" evidence="1">
    <location>
        <begin position="786"/>
        <end position="840"/>
    </location>
</feature>
<feature type="region of interest" description="Disordered" evidence="1">
    <location>
        <begin position="1"/>
        <end position="31"/>
    </location>
</feature>
<dbReference type="STRING" id="1314785.A0A165HEN8"/>
<feature type="region of interest" description="Disordered" evidence="1">
    <location>
        <begin position="907"/>
        <end position="952"/>
    </location>
</feature>
<name>A0A165HEN8_9APHY</name>
<feature type="compositionally biased region" description="Polar residues" evidence="1">
    <location>
        <begin position="369"/>
        <end position="380"/>
    </location>
</feature>
<feature type="compositionally biased region" description="Basic and acidic residues" evidence="1">
    <location>
        <begin position="358"/>
        <end position="368"/>
    </location>
</feature>
<gene>
    <name evidence="2" type="ORF">LAESUDRAFT_720897</name>
</gene>
<sequence>MHRLRKKSDTKRSQAAAPVRAQPPEPMPTLSLADDFRTSLILPDLTRRFSLLRSSSGTPIALDDLKNKFAEQRARGSRNQVTEEEEDMILEALGRLHARAAGARMQGEPSALEHEGAETENHDPGPDPSDSLVMAQSSARSSTAAGSLLYSTSISSSSSGKASNASRRMSNNLFGSGKFRDEAILRSANQVRRGGTNRAGFSVMPSDLPSDLSSMSPTPSSNVGPDSSLFSDSHSVRSGTPEGSTYSPANSVPSSPRINRPTQSSLAASNYDHTAALSARLSQTLTPNTLKRASLALDEVIRELEEEGDDEILMERSPVNHTSTGVFNTYLSTNVERNSPLASPADYEAVTALSSDDQVVHADHDSERSPSNPRSATTSPAPRLPGYIPGMPRPMTPHDMVMDSEDWTPSTTPRATSPRLPGTSPSPIISQRLASTVHRSNSVTSTSRQSSTRGSIPGLPSTPPLFFNRSTNGKFTPDDRQRSGSSSSSNEMAELPTQARRRPTSPLSSSSPYQSLAGPSSRPGTPSNVTWNTSTSSESSRAASKNAVVSVHSRNGSSLSIADAIHDVPDRSASVASSVRSPILPESPIIDRGIGASNLLSPSEVGYRSPSAMSAADLGSPLQLSTRSIRSPTPTHSRHKSSASASVYERTADTTNGDSYGGSRRSSKQKHHSSFSWSSTHALLLSPIANSSRSSIESGGSSYHSWDEGHKKDRVHALLSSLDPEYTDWHDLSNMDKSDKSDSSTPGTSPYEGLDIEEVVWRQSGLKKTDFVAIQDKLVSAAFTKAATPDGRNRASSLRKRRPSTSQSNYSYNGTDNRVTSPTPQPQSPSSVGPVTNTRAAETQAKATALLGSLVDSIESRSIMLPPVTSSQNDGLVDHVSMETQLSSPGRRQRALADALFGTTDDANTAVPTVPPPPSADPEGPVARKTEPETEEPDGAVVQSLQTQPPTPQLFDTKPLRLASATALHTHNQVDAAQLALEVRQRAEAATAALRKSPSIPKITDAAGTQHRKRIDPRQISSPTFLSSSKSVDGIPVRSATLALGASGTGSNSKIGSRFKRLRGTLRPKVPFPSQEELAPDSSSFRPVPPAPAITQSSPNLLSRVDPAMATVPVPVPVPVSTSLSPPASATPGLKGFMARFRKQRAADAYPSPQRQRALQPSSASVSIYQGNGSVHGRPSWSAPATKTGFTAESTPACTSLGSSPQSSPYMGPESELKRFSQSHSQPLIDEAALKQLFDAATNLGLDQAALNDLLARSPSTSSKLMRGPSVNESPKNRYRGAQRSDSPEPAAVPPSGGRPSVDNVSRRPSLDATTSTTKKSLEATIRTPRINVSDNVQNTIVRRTIIMPSDTMPPSLDFNMLLRKQSASKRRRSAGASSIQSARSIHDRVPTPPPHKAASGGRFSADGSPPVPQLPPSFSQADHTGSPMQVEQSNSVTDSVYEMYTSDNRALTPSNLEPHGRATPSYPQNQAASENGPAIEVIEMANGEMIWSIVNGLRDDDGESVFDDRASFVSEYSRRDSNNEGLKLFFKGHEKKSSKGSNVSFSPRKKQSLKSTSAVRPETKVFFSSSAHIGQLIENLSRGVDSGSFNVAPEQPQASVGHSASSSIGSDAEMRWTVEERLEHMLGAMGSAA</sequence>
<feature type="compositionally biased region" description="Low complexity" evidence="1">
    <location>
        <begin position="202"/>
        <end position="221"/>
    </location>
</feature>
<feature type="compositionally biased region" description="Polar residues" evidence="1">
    <location>
        <begin position="1417"/>
        <end position="1435"/>
    </location>
</feature>
<proteinExistence type="predicted"/>
<feature type="region of interest" description="Disordered" evidence="1">
    <location>
        <begin position="1066"/>
        <end position="1087"/>
    </location>
</feature>
<feature type="compositionally biased region" description="Polar residues" evidence="1">
    <location>
        <begin position="222"/>
        <end position="263"/>
    </location>
</feature>
<protein>
    <submittedName>
        <fullName evidence="2">Uncharacterized protein</fullName>
    </submittedName>
</protein>
<feature type="region of interest" description="Disordered" evidence="1">
    <location>
        <begin position="1451"/>
        <end position="1474"/>
    </location>
</feature>
<reference evidence="2 3" key="1">
    <citation type="journal article" date="2016" name="Mol. Biol. Evol.">
        <title>Comparative Genomics of Early-Diverging Mushroom-Forming Fungi Provides Insights into the Origins of Lignocellulose Decay Capabilities.</title>
        <authorList>
            <person name="Nagy L.G."/>
            <person name="Riley R."/>
            <person name="Tritt A."/>
            <person name="Adam C."/>
            <person name="Daum C."/>
            <person name="Floudas D."/>
            <person name="Sun H."/>
            <person name="Yadav J.S."/>
            <person name="Pangilinan J."/>
            <person name="Larsson K.H."/>
            <person name="Matsuura K."/>
            <person name="Barry K."/>
            <person name="Labutti K."/>
            <person name="Kuo R."/>
            <person name="Ohm R.A."/>
            <person name="Bhattacharya S.S."/>
            <person name="Shirouzu T."/>
            <person name="Yoshinaga Y."/>
            <person name="Martin F.M."/>
            <person name="Grigoriev I.V."/>
            <person name="Hibbett D.S."/>
        </authorList>
    </citation>
    <scope>NUCLEOTIDE SEQUENCE [LARGE SCALE GENOMIC DNA]</scope>
    <source>
        <strain evidence="2 3">93-53</strain>
    </source>
</reference>
<dbReference type="RefSeq" id="XP_040769378.1">
    <property type="nucleotide sequence ID" value="XM_040907913.1"/>
</dbReference>
<feature type="compositionally biased region" description="Low complexity" evidence="1">
    <location>
        <begin position="439"/>
        <end position="455"/>
    </location>
</feature>
<evidence type="ECO:0000313" key="2">
    <source>
        <dbReference type="EMBL" id="KZT11638.1"/>
    </source>
</evidence>
<dbReference type="Proteomes" id="UP000076871">
    <property type="component" value="Unassembled WGS sequence"/>
</dbReference>
<dbReference type="OrthoDB" id="3259825at2759"/>
<dbReference type="GeneID" id="63824942"/>
<feature type="region of interest" description="Disordered" evidence="1">
    <location>
        <begin position="100"/>
        <end position="138"/>
    </location>
</feature>
<feature type="region of interest" description="Disordered" evidence="1">
    <location>
        <begin position="733"/>
        <end position="752"/>
    </location>
</feature>
<feature type="region of interest" description="Disordered" evidence="1">
    <location>
        <begin position="1146"/>
        <end position="1224"/>
    </location>
</feature>